<evidence type="ECO:0000256" key="9">
    <source>
        <dbReference type="ARBA" id="ARBA00023146"/>
    </source>
</evidence>
<dbReference type="GO" id="GO:0006423">
    <property type="term" value="P:cysteinyl-tRNA aminoacylation"/>
    <property type="evidence" value="ECO:0007669"/>
    <property type="project" value="InterPro"/>
</dbReference>
<evidence type="ECO:0000256" key="10">
    <source>
        <dbReference type="ARBA" id="ARBA00031499"/>
    </source>
</evidence>
<dbReference type="InterPro" id="IPR009080">
    <property type="entry name" value="tRNAsynth_Ia_anticodon-bd"/>
</dbReference>
<name>K1TXM6_9ZZZZ</name>
<dbReference type="InterPro" id="IPR024909">
    <property type="entry name" value="Cys-tRNA/MSH_ligase"/>
</dbReference>
<dbReference type="HAMAP" id="MF_00041">
    <property type="entry name" value="Cys_tRNA_synth"/>
    <property type="match status" value="1"/>
</dbReference>
<keyword evidence="7" id="KW-0067">ATP-binding</keyword>
<proteinExistence type="inferred from homology"/>
<dbReference type="AlphaFoldDB" id="K1TXM6"/>
<evidence type="ECO:0000256" key="6">
    <source>
        <dbReference type="ARBA" id="ARBA00022833"/>
    </source>
</evidence>
<comment type="caution">
    <text evidence="12">The sequence shown here is derived from an EMBL/GenBank/DDBJ whole genome shotgun (WGS) entry which is preliminary data.</text>
</comment>
<sequence length="464" mass="53981">MKLFNTLHKSVEEFVPREEGKIKMYTCGPTVYHFAHIGNLRTYISEDILEKGFRYLGYDVQRVMNITDVGHLVGDGDTGEDKMLVAAKREHKSSRDIAKYYTECFFDDCRKLNIKKPDVVSNATDNIAEYIKIISKLLDNGYAYIAGGNVYYDTSKFEKYYDLSGRNKEDLLVAVRNDVSKDEFKKNPFDFGLWFTNSKFNNQELQWDSPWGRGYPGWHIECSGIAIKYLGEYLDIHCGAEDAVFPHHTNEIAQSEAYLGHRWCDTWVHFGFLNDKTGKMSKSKGDFLTVSLLEEKGYDPLSYRFLCLNSYYHNQLTFSYEILDGAQQAYFKLKNKVRALEKNGTLDNTVFEKYNSLFKAEIENDLNTSNMLTLVYDVLKDSTNSYTKYRLIHDFDKVLSLSLFDDDELVIDSELDAYIKEQIEIRNKAKREKNFSLADQIRDELMKKNIKLIDSREGTKYEIM</sequence>
<keyword evidence="8" id="KW-0648">Protein biosynthesis</keyword>
<evidence type="ECO:0000256" key="4">
    <source>
        <dbReference type="ARBA" id="ARBA00022723"/>
    </source>
</evidence>
<dbReference type="Gene3D" id="1.20.120.1910">
    <property type="entry name" value="Cysteine-tRNA ligase, C-terminal anti-codon recognition domain"/>
    <property type="match status" value="1"/>
</dbReference>
<evidence type="ECO:0000256" key="1">
    <source>
        <dbReference type="ARBA" id="ARBA00001947"/>
    </source>
</evidence>
<evidence type="ECO:0000256" key="7">
    <source>
        <dbReference type="ARBA" id="ARBA00022840"/>
    </source>
</evidence>
<dbReference type="PANTHER" id="PTHR10890:SF3">
    <property type="entry name" value="CYSTEINE--TRNA LIGASE, CYTOPLASMIC"/>
    <property type="match status" value="1"/>
</dbReference>
<organism evidence="12">
    <name type="scientific">human gut metagenome</name>
    <dbReference type="NCBI Taxonomy" id="408170"/>
    <lineage>
        <taxon>unclassified sequences</taxon>
        <taxon>metagenomes</taxon>
        <taxon>organismal metagenomes</taxon>
    </lineage>
</organism>
<dbReference type="InterPro" id="IPR014729">
    <property type="entry name" value="Rossmann-like_a/b/a_fold"/>
</dbReference>
<dbReference type="SUPFAM" id="SSF47323">
    <property type="entry name" value="Anticodon-binding domain of a subclass of class I aminoacyl-tRNA synthetases"/>
    <property type="match status" value="1"/>
</dbReference>
<protein>
    <recommendedName>
        <fullName evidence="2">cysteine--tRNA ligase</fullName>
        <ecNumber evidence="2">6.1.1.16</ecNumber>
    </recommendedName>
    <alternativeName>
        <fullName evidence="10">Cysteinyl-tRNA synthetase</fullName>
    </alternativeName>
</protein>
<dbReference type="GO" id="GO:0004817">
    <property type="term" value="F:cysteine-tRNA ligase activity"/>
    <property type="evidence" value="ECO:0007669"/>
    <property type="project" value="UniProtKB-EC"/>
</dbReference>
<accession>K1TXM6</accession>
<evidence type="ECO:0000256" key="2">
    <source>
        <dbReference type="ARBA" id="ARBA00012832"/>
    </source>
</evidence>
<keyword evidence="3 12" id="KW-0436">Ligase</keyword>
<dbReference type="CDD" id="cd00672">
    <property type="entry name" value="CysRS_core"/>
    <property type="match status" value="1"/>
</dbReference>
<dbReference type="Pfam" id="PF01406">
    <property type="entry name" value="tRNA-synt_1e"/>
    <property type="match status" value="1"/>
</dbReference>
<dbReference type="InterPro" id="IPR015803">
    <property type="entry name" value="Cys-tRNA-ligase"/>
</dbReference>
<feature type="domain" description="tRNA synthetases class I catalytic" evidence="11">
    <location>
        <begin position="14"/>
        <end position="327"/>
    </location>
</feature>
<dbReference type="PANTHER" id="PTHR10890">
    <property type="entry name" value="CYSTEINYL-TRNA SYNTHETASE"/>
    <property type="match status" value="1"/>
</dbReference>
<comment type="cofactor">
    <cofactor evidence="1">
        <name>Zn(2+)</name>
        <dbReference type="ChEBI" id="CHEBI:29105"/>
    </cofactor>
</comment>
<dbReference type="GO" id="GO:0046872">
    <property type="term" value="F:metal ion binding"/>
    <property type="evidence" value="ECO:0007669"/>
    <property type="project" value="UniProtKB-KW"/>
</dbReference>
<dbReference type="NCBIfam" id="TIGR00435">
    <property type="entry name" value="cysS"/>
    <property type="match status" value="1"/>
</dbReference>
<dbReference type="InterPro" id="IPR032678">
    <property type="entry name" value="tRNA-synt_1_cat_dom"/>
</dbReference>
<dbReference type="Gene3D" id="3.40.50.620">
    <property type="entry name" value="HUPs"/>
    <property type="match status" value="1"/>
</dbReference>
<reference evidence="12" key="1">
    <citation type="journal article" date="2013" name="Environ. Microbiol.">
        <title>Microbiota from the distal guts of lean and obese adolescents exhibit partial functional redundancy besides clear differences in community structure.</title>
        <authorList>
            <person name="Ferrer M."/>
            <person name="Ruiz A."/>
            <person name="Lanza F."/>
            <person name="Haange S.B."/>
            <person name="Oberbach A."/>
            <person name="Till H."/>
            <person name="Bargiela R."/>
            <person name="Campoy C."/>
            <person name="Segura M.T."/>
            <person name="Richter M."/>
            <person name="von Bergen M."/>
            <person name="Seifert J."/>
            <person name="Suarez A."/>
        </authorList>
    </citation>
    <scope>NUCLEOTIDE SEQUENCE</scope>
</reference>
<evidence type="ECO:0000256" key="3">
    <source>
        <dbReference type="ARBA" id="ARBA00022598"/>
    </source>
</evidence>
<dbReference type="GO" id="GO:0005829">
    <property type="term" value="C:cytosol"/>
    <property type="evidence" value="ECO:0007669"/>
    <property type="project" value="TreeGrafter"/>
</dbReference>
<gene>
    <name evidence="12" type="ORF">OBE_01778</name>
</gene>
<keyword evidence="9 12" id="KW-0030">Aminoacyl-tRNA synthetase</keyword>
<dbReference type="EC" id="6.1.1.16" evidence="2"/>
<dbReference type="PRINTS" id="PR00983">
    <property type="entry name" value="TRNASYNTHCYS"/>
</dbReference>
<keyword evidence="4" id="KW-0479">Metal-binding</keyword>
<evidence type="ECO:0000313" key="12">
    <source>
        <dbReference type="EMBL" id="EKC74613.1"/>
    </source>
</evidence>
<dbReference type="SUPFAM" id="SSF52374">
    <property type="entry name" value="Nucleotidylyl transferase"/>
    <property type="match status" value="1"/>
</dbReference>
<keyword evidence="5" id="KW-0547">Nucleotide-binding</keyword>
<evidence type="ECO:0000256" key="8">
    <source>
        <dbReference type="ARBA" id="ARBA00022917"/>
    </source>
</evidence>
<dbReference type="GO" id="GO:0005524">
    <property type="term" value="F:ATP binding"/>
    <property type="evidence" value="ECO:0007669"/>
    <property type="project" value="UniProtKB-KW"/>
</dbReference>
<evidence type="ECO:0000259" key="11">
    <source>
        <dbReference type="Pfam" id="PF01406"/>
    </source>
</evidence>
<dbReference type="EMBL" id="AJWZ01001172">
    <property type="protein sequence ID" value="EKC74613.1"/>
    <property type="molecule type" value="Genomic_DNA"/>
</dbReference>
<keyword evidence="6" id="KW-0862">Zinc</keyword>
<evidence type="ECO:0000256" key="5">
    <source>
        <dbReference type="ARBA" id="ARBA00022741"/>
    </source>
</evidence>